<keyword evidence="3" id="KW-1185">Reference proteome</keyword>
<sequence length="556" mass="62502">MSGMPEDETAITAAKLSSIQIVNLALASNSRSYFLDTTIYIGILSAIEHSNIRDSGLFLESAQAYTIASTEAESKEAISKGMKEGLRHKKWVVTIWKASQKPQDKKKEMKRLRTERTHTNSQSPNRKTKVNGAESRNPSTTQPPSTDEPLLHTPRHDAPPRSAQIEPRHRNSVRGATAAALAAGTEPFTPTHDVAPANPTPAEFDASRLLDPLSSRCETFSDYQACYAAYLANKKANHSRYQGVVHRVGLEIYLNTAPSPNPHFGGLDPEFFIASGDPEIYLQNHPALPLVKDATNAEEKRRQYPWEVHGRVPRKELLQRPRLRGDTKRKAHDGDKNPHPRKSARRGLQYPPGSARDNLPNFATIRAPQLKNFVNLYPDLVIPIDPDTLTASSAIPSSRGAAKKSLVFWKYYGYWGDESGTTIQSKWCMDSEFSIINESKKNKVLPTAEWRRRLNLRHRVPWFWDLGDDGTRLREWINRFPHFARDLVTVDVGNLDDTEEGNKDLSLIMGLLYRVFVGQFSSIWRASDTFMSNLVKADADAVRERLSQMVDALGIL</sequence>
<dbReference type="Proteomes" id="UP000240883">
    <property type="component" value="Unassembled WGS sequence"/>
</dbReference>
<gene>
    <name evidence="2" type="ORF">BS50DRAFT_633189</name>
</gene>
<accession>A0A2T2NVQ3</accession>
<proteinExistence type="predicted"/>
<feature type="compositionally biased region" description="Polar residues" evidence="1">
    <location>
        <begin position="134"/>
        <end position="145"/>
    </location>
</feature>
<feature type="region of interest" description="Disordered" evidence="1">
    <location>
        <begin position="97"/>
        <end position="176"/>
    </location>
</feature>
<feature type="region of interest" description="Disordered" evidence="1">
    <location>
        <begin position="315"/>
        <end position="360"/>
    </location>
</feature>
<name>A0A2T2NVQ3_CORCC</name>
<feature type="compositionally biased region" description="Basic and acidic residues" evidence="1">
    <location>
        <begin position="315"/>
        <end position="338"/>
    </location>
</feature>
<feature type="compositionally biased region" description="Basic and acidic residues" evidence="1">
    <location>
        <begin position="102"/>
        <end position="118"/>
    </location>
</feature>
<evidence type="ECO:0000256" key="1">
    <source>
        <dbReference type="SAM" id="MobiDB-lite"/>
    </source>
</evidence>
<dbReference type="EMBL" id="KZ678133">
    <property type="protein sequence ID" value="PSN69439.1"/>
    <property type="molecule type" value="Genomic_DNA"/>
</dbReference>
<protein>
    <submittedName>
        <fullName evidence="2">Uncharacterized protein</fullName>
    </submittedName>
</protein>
<evidence type="ECO:0000313" key="3">
    <source>
        <dbReference type="Proteomes" id="UP000240883"/>
    </source>
</evidence>
<evidence type="ECO:0000313" key="2">
    <source>
        <dbReference type="EMBL" id="PSN69439.1"/>
    </source>
</evidence>
<reference evidence="2 3" key="1">
    <citation type="journal article" date="2018" name="Front. Microbiol.">
        <title>Genome-Wide Analysis of Corynespora cassiicola Leaf Fall Disease Putative Effectors.</title>
        <authorList>
            <person name="Lopez D."/>
            <person name="Ribeiro S."/>
            <person name="Label P."/>
            <person name="Fumanal B."/>
            <person name="Venisse J.S."/>
            <person name="Kohler A."/>
            <person name="de Oliveira R.R."/>
            <person name="Labutti K."/>
            <person name="Lipzen A."/>
            <person name="Lail K."/>
            <person name="Bauer D."/>
            <person name="Ohm R.A."/>
            <person name="Barry K.W."/>
            <person name="Spatafora J."/>
            <person name="Grigoriev I.V."/>
            <person name="Martin F.M."/>
            <person name="Pujade-Renaud V."/>
        </authorList>
    </citation>
    <scope>NUCLEOTIDE SEQUENCE [LARGE SCALE GENOMIC DNA]</scope>
    <source>
        <strain evidence="2 3">Philippines</strain>
    </source>
</reference>
<organism evidence="2 3">
    <name type="scientific">Corynespora cassiicola Philippines</name>
    <dbReference type="NCBI Taxonomy" id="1448308"/>
    <lineage>
        <taxon>Eukaryota</taxon>
        <taxon>Fungi</taxon>
        <taxon>Dikarya</taxon>
        <taxon>Ascomycota</taxon>
        <taxon>Pezizomycotina</taxon>
        <taxon>Dothideomycetes</taxon>
        <taxon>Pleosporomycetidae</taxon>
        <taxon>Pleosporales</taxon>
        <taxon>Corynesporascaceae</taxon>
        <taxon>Corynespora</taxon>
    </lineage>
</organism>
<dbReference type="AlphaFoldDB" id="A0A2T2NVQ3"/>